<reference evidence="8" key="2">
    <citation type="submission" date="2020-09" db="EMBL/GenBank/DDBJ databases">
        <authorList>
            <person name="Sun Q."/>
            <person name="Kim S."/>
        </authorList>
    </citation>
    <scope>NUCLEOTIDE SEQUENCE</scope>
    <source>
        <strain evidence="8">KCTC 23224</strain>
    </source>
</reference>
<dbReference type="RefSeq" id="WP_189585810.1">
    <property type="nucleotide sequence ID" value="NZ_BMYF01000026.1"/>
</dbReference>
<dbReference type="InterPro" id="IPR012944">
    <property type="entry name" value="SusD_RagB_dom"/>
</dbReference>
<comment type="subcellular location">
    <subcellularLocation>
        <location evidence="1">Cell outer membrane</location>
    </subcellularLocation>
</comment>
<name>A0A8J3G716_9BACT</name>
<dbReference type="InterPro" id="IPR011990">
    <property type="entry name" value="TPR-like_helical_dom_sf"/>
</dbReference>
<comment type="caution">
    <text evidence="8">The sequence shown here is derived from an EMBL/GenBank/DDBJ whole genome shotgun (WGS) entry which is preliminary data.</text>
</comment>
<comment type="similarity">
    <text evidence="2">Belongs to the SusD family.</text>
</comment>
<evidence type="ECO:0000256" key="2">
    <source>
        <dbReference type="ARBA" id="ARBA00006275"/>
    </source>
</evidence>
<dbReference type="Pfam" id="PF07980">
    <property type="entry name" value="SusD_RagB"/>
    <property type="match status" value="1"/>
</dbReference>
<dbReference type="PROSITE" id="PS51257">
    <property type="entry name" value="PROKAR_LIPOPROTEIN"/>
    <property type="match status" value="1"/>
</dbReference>
<sequence>MKKLNKYIGLAAVVASTFMACNPLQLDEIIDPNNPSVESVSNNASNEQIQFLLTGLEARHRGYVTNVSQAWNTFGREIWYLNGSDPRFQTDWLGQAGRVPDRAYFGFGATGGGSWAAPFQAIKQADVLINAANNAATLNETSKRAVAGFAKTIKGYQFMIPANFVYQNGIRIDIADPLNPGPFVSYDEALNHIRAILDEADQDLVAAGGGNFPLRLTAGFNGFNTNAGIRQINRAITARLNAYRKDWNGVLTALEASFMNLNGNLNAGPAHPYGAPPDIFNPLFYVPDAIVNTMIVVHPSVIRDATPGDLRVTNKFFQRTNPPITVSTDFGTLEGRFQDRRWPLNTSSIPFIRNEELILLKAEAHANLGQTAQAIEAINIIRNAANIGAYTGATTQAALIDEILYQRRYSLWAEPWGHRWIDARRYDKLNEIDTSFDGGTVFTQFPHPQAELNWDAYVNR</sequence>
<feature type="chain" id="PRO_5035208700" description="RagB/SusD domain-containing protein" evidence="6">
    <location>
        <begin position="21"/>
        <end position="460"/>
    </location>
</feature>
<dbReference type="Proteomes" id="UP000642809">
    <property type="component" value="Unassembled WGS sequence"/>
</dbReference>
<evidence type="ECO:0000256" key="3">
    <source>
        <dbReference type="ARBA" id="ARBA00022729"/>
    </source>
</evidence>
<dbReference type="Gene3D" id="1.25.40.390">
    <property type="match status" value="2"/>
</dbReference>
<protein>
    <recommendedName>
        <fullName evidence="7">RagB/SusD domain-containing protein</fullName>
    </recommendedName>
</protein>
<evidence type="ECO:0000313" key="8">
    <source>
        <dbReference type="EMBL" id="GHB50791.1"/>
    </source>
</evidence>
<dbReference type="AlphaFoldDB" id="A0A8J3G716"/>
<dbReference type="CDD" id="cd08977">
    <property type="entry name" value="SusD"/>
    <property type="match status" value="1"/>
</dbReference>
<keyword evidence="3 6" id="KW-0732">Signal</keyword>
<feature type="domain" description="RagB/SusD" evidence="7">
    <location>
        <begin position="346"/>
        <end position="444"/>
    </location>
</feature>
<dbReference type="SUPFAM" id="SSF48452">
    <property type="entry name" value="TPR-like"/>
    <property type="match status" value="1"/>
</dbReference>
<dbReference type="EMBL" id="BMYF01000026">
    <property type="protein sequence ID" value="GHB50791.1"/>
    <property type="molecule type" value="Genomic_DNA"/>
</dbReference>
<evidence type="ECO:0000256" key="5">
    <source>
        <dbReference type="ARBA" id="ARBA00023237"/>
    </source>
</evidence>
<evidence type="ECO:0000256" key="1">
    <source>
        <dbReference type="ARBA" id="ARBA00004442"/>
    </source>
</evidence>
<evidence type="ECO:0000256" key="6">
    <source>
        <dbReference type="SAM" id="SignalP"/>
    </source>
</evidence>
<accession>A0A8J3G716</accession>
<gene>
    <name evidence="8" type="ORF">GCM10008106_34510</name>
</gene>
<evidence type="ECO:0000259" key="7">
    <source>
        <dbReference type="Pfam" id="PF07980"/>
    </source>
</evidence>
<evidence type="ECO:0000256" key="4">
    <source>
        <dbReference type="ARBA" id="ARBA00023136"/>
    </source>
</evidence>
<keyword evidence="9" id="KW-1185">Reference proteome</keyword>
<keyword evidence="5" id="KW-0998">Cell outer membrane</keyword>
<feature type="signal peptide" evidence="6">
    <location>
        <begin position="1"/>
        <end position="20"/>
    </location>
</feature>
<reference evidence="8" key="1">
    <citation type="journal article" date="2014" name="Int. J. Syst. Evol. Microbiol.">
        <title>Complete genome sequence of Corynebacterium casei LMG S-19264T (=DSM 44701T), isolated from a smear-ripened cheese.</title>
        <authorList>
            <consortium name="US DOE Joint Genome Institute (JGI-PGF)"/>
            <person name="Walter F."/>
            <person name="Albersmeier A."/>
            <person name="Kalinowski J."/>
            <person name="Ruckert C."/>
        </authorList>
    </citation>
    <scope>NUCLEOTIDE SEQUENCE</scope>
    <source>
        <strain evidence="8">KCTC 23224</strain>
    </source>
</reference>
<evidence type="ECO:0000313" key="9">
    <source>
        <dbReference type="Proteomes" id="UP000642809"/>
    </source>
</evidence>
<proteinExistence type="inferred from homology"/>
<keyword evidence="4" id="KW-0472">Membrane</keyword>
<dbReference type="GO" id="GO:0009279">
    <property type="term" value="C:cell outer membrane"/>
    <property type="evidence" value="ECO:0007669"/>
    <property type="project" value="UniProtKB-SubCell"/>
</dbReference>
<organism evidence="8 9">
    <name type="scientific">Mongoliitalea lutea</name>
    <dbReference type="NCBI Taxonomy" id="849756"/>
    <lineage>
        <taxon>Bacteria</taxon>
        <taxon>Pseudomonadati</taxon>
        <taxon>Bacteroidota</taxon>
        <taxon>Cytophagia</taxon>
        <taxon>Cytophagales</taxon>
        <taxon>Cyclobacteriaceae</taxon>
        <taxon>Mongoliitalea</taxon>
    </lineage>
</organism>